<dbReference type="EMBL" id="JACEIK010023289">
    <property type="protein sequence ID" value="MCE5166422.1"/>
    <property type="molecule type" value="Genomic_DNA"/>
</dbReference>
<gene>
    <name evidence="1" type="ORF">HAX54_019187</name>
</gene>
<evidence type="ECO:0000313" key="1">
    <source>
        <dbReference type="EMBL" id="MCE5166422.1"/>
    </source>
</evidence>
<dbReference type="Proteomes" id="UP000823775">
    <property type="component" value="Unassembled WGS sequence"/>
</dbReference>
<keyword evidence="2" id="KW-1185">Reference proteome</keyword>
<accession>A0ABS8Y5W6</accession>
<name>A0ABS8Y5W6_DATST</name>
<reference evidence="1 2" key="1">
    <citation type="journal article" date="2021" name="BMC Genomics">
        <title>Datura genome reveals duplications of psychoactive alkaloid biosynthetic genes and high mutation rate following tissue culture.</title>
        <authorList>
            <person name="Rajewski A."/>
            <person name="Carter-House D."/>
            <person name="Stajich J."/>
            <person name="Litt A."/>
        </authorList>
    </citation>
    <scope>NUCLEOTIDE SEQUENCE [LARGE SCALE GENOMIC DNA]</scope>
    <source>
        <strain evidence="1">AR-01</strain>
    </source>
</reference>
<protein>
    <submittedName>
        <fullName evidence="1">Uncharacterized protein</fullName>
    </submittedName>
</protein>
<evidence type="ECO:0000313" key="2">
    <source>
        <dbReference type="Proteomes" id="UP000823775"/>
    </source>
</evidence>
<organism evidence="1 2">
    <name type="scientific">Datura stramonium</name>
    <name type="common">Jimsonweed</name>
    <name type="synonym">Common thornapple</name>
    <dbReference type="NCBI Taxonomy" id="4076"/>
    <lineage>
        <taxon>Eukaryota</taxon>
        <taxon>Viridiplantae</taxon>
        <taxon>Streptophyta</taxon>
        <taxon>Embryophyta</taxon>
        <taxon>Tracheophyta</taxon>
        <taxon>Spermatophyta</taxon>
        <taxon>Magnoliopsida</taxon>
        <taxon>eudicotyledons</taxon>
        <taxon>Gunneridae</taxon>
        <taxon>Pentapetalae</taxon>
        <taxon>asterids</taxon>
        <taxon>lamiids</taxon>
        <taxon>Solanales</taxon>
        <taxon>Solanaceae</taxon>
        <taxon>Solanoideae</taxon>
        <taxon>Datureae</taxon>
        <taxon>Datura</taxon>
    </lineage>
</organism>
<proteinExistence type="predicted"/>
<feature type="non-terminal residue" evidence="1">
    <location>
        <position position="1"/>
    </location>
</feature>
<comment type="caution">
    <text evidence="1">The sequence shown here is derived from an EMBL/GenBank/DDBJ whole genome shotgun (WGS) entry which is preliminary data.</text>
</comment>
<sequence>QYRIQQSSKNLNLLDLQNQRNVKKPAAPSSLTKQSVVPSSAIIDEVEIEVEGEHEDENGQSILRPKVISEARTRFNTKRCNNNQLALGELTLREMKLV</sequence>